<gene>
    <name evidence="2" type="ORF">FAB82_16970</name>
</gene>
<reference evidence="3" key="1">
    <citation type="submission" date="2019-04" db="EMBL/GenBank/DDBJ databases">
        <title>Nocardioides xinjiangensis sp. nov.</title>
        <authorList>
            <person name="Liu S."/>
        </authorList>
    </citation>
    <scope>NUCLEOTIDE SEQUENCE [LARGE SCALE GENOMIC DNA]</scope>
    <source>
        <strain evidence="3">18</strain>
    </source>
</reference>
<dbReference type="Pfam" id="PF18029">
    <property type="entry name" value="Glyoxalase_6"/>
    <property type="match status" value="1"/>
</dbReference>
<dbReference type="PANTHER" id="PTHR35908:SF1">
    <property type="entry name" value="CONSERVED PROTEIN"/>
    <property type="match status" value="1"/>
</dbReference>
<sequence length="121" mass="13227">MTHTSLAKLRLGTIVFNVVDLAAAEAFWSEALGLRRLAHEKTWILLGADDSISLFLQAVDEMPQSGQGVHVDLETPEMEAEIGRLVGMGAAVVARRSEFGTTWTTMRDPAGYLFDVVEHAN</sequence>
<dbReference type="SUPFAM" id="SSF54593">
    <property type="entry name" value="Glyoxalase/Bleomycin resistance protein/Dihydroxybiphenyl dioxygenase"/>
    <property type="match status" value="1"/>
</dbReference>
<keyword evidence="3" id="KW-1185">Reference proteome</keyword>
<dbReference type="InterPro" id="IPR037523">
    <property type="entry name" value="VOC_core"/>
</dbReference>
<comment type="caution">
    <text evidence="2">The sequence shown here is derived from an EMBL/GenBank/DDBJ whole genome shotgun (WGS) entry which is preliminary data.</text>
</comment>
<name>A0A4S8Q648_9ACTN</name>
<dbReference type="PROSITE" id="PS51819">
    <property type="entry name" value="VOC"/>
    <property type="match status" value="1"/>
</dbReference>
<organism evidence="2 3">
    <name type="scientific">Glycomyces buryatensis</name>
    <dbReference type="NCBI Taxonomy" id="2570927"/>
    <lineage>
        <taxon>Bacteria</taxon>
        <taxon>Bacillati</taxon>
        <taxon>Actinomycetota</taxon>
        <taxon>Actinomycetes</taxon>
        <taxon>Glycomycetales</taxon>
        <taxon>Glycomycetaceae</taxon>
        <taxon>Glycomyces</taxon>
    </lineage>
</organism>
<dbReference type="RefSeq" id="WP_136535729.1">
    <property type="nucleotide sequence ID" value="NZ_STGY01000063.1"/>
</dbReference>
<reference evidence="2 3" key="2">
    <citation type="submission" date="2019-05" db="EMBL/GenBank/DDBJ databases">
        <title>Glycomyces buryatensis sp. nov.</title>
        <authorList>
            <person name="Nikitina E."/>
        </authorList>
    </citation>
    <scope>NUCLEOTIDE SEQUENCE [LARGE SCALE GENOMIC DNA]</scope>
    <source>
        <strain evidence="2 3">18</strain>
    </source>
</reference>
<evidence type="ECO:0000313" key="2">
    <source>
        <dbReference type="EMBL" id="THV39753.1"/>
    </source>
</evidence>
<protein>
    <submittedName>
        <fullName evidence="2">VOC family protein</fullName>
    </submittedName>
</protein>
<proteinExistence type="predicted"/>
<dbReference type="InterPro" id="IPR029068">
    <property type="entry name" value="Glyas_Bleomycin-R_OHBP_Dase"/>
</dbReference>
<dbReference type="CDD" id="cd06587">
    <property type="entry name" value="VOC"/>
    <property type="match status" value="1"/>
</dbReference>
<dbReference type="PANTHER" id="PTHR35908">
    <property type="entry name" value="HYPOTHETICAL FUSION PROTEIN"/>
    <property type="match status" value="1"/>
</dbReference>
<accession>A0A4S8Q648</accession>
<feature type="domain" description="VOC" evidence="1">
    <location>
        <begin position="10"/>
        <end position="119"/>
    </location>
</feature>
<dbReference type="Proteomes" id="UP000308760">
    <property type="component" value="Unassembled WGS sequence"/>
</dbReference>
<evidence type="ECO:0000259" key="1">
    <source>
        <dbReference type="PROSITE" id="PS51819"/>
    </source>
</evidence>
<dbReference type="OrthoDB" id="3823476at2"/>
<dbReference type="Gene3D" id="3.10.180.10">
    <property type="entry name" value="2,3-Dihydroxybiphenyl 1,2-Dioxygenase, domain 1"/>
    <property type="match status" value="1"/>
</dbReference>
<evidence type="ECO:0000313" key="3">
    <source>
        <dbReference type="Proteomes" id="UP000308760"/>
    </source>
</evidence>
<dbReference type="EMBL" id="STGY01000063">
    <property type="protein sequence ID" value="THV39753.1"/>
    <property type="molecule type" value="Genomic_DNA"/>
</dbReference>
<dbReference type="AlphaFoldDB" id="A0A4S8Q648"/>
<dbReference type="InterPro" id="IPR041581">
    <property type="entry name" value="Glyoxalase_6"/>
</dbReference>